<gene>
    <name evidence="1" type="ORF">GQ55_4G324400</name>
</gene>
<sequence>MELDVKPPPQVASTDDQLRLAELQRAFACLEAPVVETCAFYGEIIAAIDAVAAQVRELRRLRAEGLGAELAAPACKVEWAFANLSVVVGRVAAMRGTAVEMGRICIARDGGGGSSEAADALADALQRIHICLSQ</sequence>
<dbReference type="Gramene" id="PUZ62009">
    <property type="protein sequence ID" value="PUZ62009"/>
    <property type="gene ID" value="GQ55_4G324400"/>
</dbReference>
<dbReference type="OrthoDB" id="10629531at2759"/>
<dbReference type="Proteomes" id="UP000244336">
    <property type="component" value="Chromosome 4"/>
</dbReference>
<evidence type="ECO:0000313" key="2">
    <source>
        <dbReference type="Proteomes" id="UP000244336"/>
    </source>
</evidence>
<reference evidence="1 2" key="1">
    <citation type="submission" date="2018-04" db="EMBL/GenBank/DDBJ databases">
        <title>WGS assembly of Panicum hallii var. hallii HAL2.</title>
        <authorList>
            <person name="Lovell J."/>
            <person name="Jenkins J."/>
            <person name="Lowry D."/>
            <person name="Mamidi S."/>
            <person name="Sreedasyam A."/>
            <person name="Weng X."/>
            <person name="Barry K."/>
            <person name="Bonette J."/>
            <person name="Campitelli B."/>
            <person name="Daum C."/>
            <person name="Gordon S."/>
            <person name="Gould B."/>
            <person name="Lipzen A."/>
            <person name="MacQueen A."/>
            <person name="Palacio-Mejia J."/>
            <person name="Plott C."/>
            <person name="Shakirov E."/>
            <person name="Shu S."/>
            <person name="Yoshinaga Y."/>
            <person name="Zane M."/>
            <person name="Rokhsar D."/>
            <person name="Grimwood J."/>
            <person name="Schmutz J."/>
            <person name="Juenger T."/>
        </authorList>
    </citation>
    <scope>NUCLEOTIDE SEQUENCE [LARGE SCALE GENOMIC DNA]</scope>
    <source>
        <strain evidence="2">cv. HAL2</strain>
    </source>
</reference>
<organism evidence="1 2">
    <name type="scientific">Panicum hallii var. hallii</name>
    <dbReference type="NCBI Taxonomy" id="1504633"/>
    <lineage>
        <taxon>Eukaryota</taxon>
        <taxon>Viridiplantae</taxon>
        <taxon>Streptophyta</taxon>
        <taxon>Embryophyta</taxon>
        <taxon>Tracheophyta</taxon>
        <taxon>Spermatophyta</taxon>
        <taxon>Magnoliopsida</taxon>
        <taxon>Liliopsida</taxon>
        <taxon>Poales</taxon>
        <taxon>Poaceae</taxon>
        <taxon>PACMAD clade</taxon>
        <taxon>Panicoideae</taxon>
        <taxon>Panicodae</taxon>
        <taxon>Paniceae</taxon>
        <taxon>Panicinae</taxon>
        <taxon>Panicum</taxon>
        <taxon>Panicum sect. Panicum</taxon>
    </lineage>
</organism>
<accession>A0A2T7E2D3</accession>
<dbReference type="EMBL" id="CM009752">
    <property type="protein sequence ID" value="PUZ62009.1"/>
    <property type="molecule type" value="Genomic_DNA"/>
</dbReference>
<keyword evidence="2" id="KW-1185">Reference proteome</keyword>
<evidence type="ECO:0000313" key="1">
    <source>
        <dbReference type="EMBL" id="PUZ62009.1"/>
    </source>
</evidence>
<name>A0A2T7E2D3_9POAL</name>
<proteinExistence type="predicted"/>
<protein>
    <submittedName>
        <fullName evidence="1">Uncharacterized protein</fullName>
    </submittedName>
</protein>
<dbReference type="AlphaFoldDB" id="A0A2T7E2D3"/>